<keyword evidence="2 8" id="KW-0997">Cell inner membrane</keyword>
<gene>
    <name evidence="8" type="primary">zipA</name>
    <name evidence="12" type="ORF">KY46_05435</name>
</gene>
<dbReference type="InterPro" id="IPR011919">
    <property type="entry name" value="Cell_div_ZipA"/>
</dbReference>
<dbReference type="PATRIC" id="fig|265726.11.peg.2460"/>
<evidence type="ECO:0000256" key="8">
    <source>
        <dbReference type="HAMAP-Rule" id="MF_00509"/>
    </source>
</evidence>
<keyword evidence="4 8" id="KW-0812">Transmembrane</keyword>
<keyword evidence="3 8" id="KW-0132">Cell division</keyword>
<feature type="domain" description="ZipA C-terminal FtsZ-binding" evidence="11">
    <location>
        <begin position="240"/>
        <end position="370"/>
    </location>
</feature>
<comment type="function">
    <text evidence="8 9">Essential cell division protein that stabilizes the FtsZ protofilaments by cross-linking them and that serves as a cytoplasmic membrane anchor for the Z ring. Also required for the recruitment to the septal ring of downstream cell division proteins.</text>
</comment>
<evidence type="ECO:0000256" key="4">
    <source>
        <dbReference type="ARBA" id="ARBA00022692"/>
    </source>
</evidence>
<keyword evidence="6 8" id="KW-0472">Membrane</keyword>
<reference evidence="12 13" key="1">
    <citation type="submission" date="2014-12" db="EMBL/GenBank/DDBJ databases">
        <title>Mercury Reductase activity and rhizosphere competence traits in the genome of root associated Photobacterium halotolerans MELD1.</title>
        <authorList>
            <person name="Mathew D.C."/>
            <person name="Huang C.-C."/>
        </authorList>
    </citation>
    <scope>NUCLEOTIDE SEQUENCE [LARGE SCALE GENOMIC DNA]</scope>
    <source>
        <strain evidence="12 13">MELD1</strain>
    </source>
</reference>
<evidence type="ECO:0000259" key="11">
    <source>
        <dbReference type="SMART" id="SM00771"/>
    </source>
</evidence>
<comment type="caution">
    <text evidence="12">The sequence shown here is derived from an EMBL/GenBank/DDBJ whole genome shotgun (WGS) entry which is preliminary data.</text>
</comment>
<feature type="compositionally biased region" description="Polar residues" evidence="10">
    <location>
        <begin position="193"/>
        <end position="212"/>
    </location>
</feature>
<dbReference type="NCBIfam" id="TIGR02205">
    <property type="entry name" value="septum_zipA"/>
    <property type="match status" value="1"/>
</dbReference>
<evidence type="ECO:0000256" key="2">
    <source>
        <dbReference type="ARBA" id="ARBA00022519"/>
    </source>
</evidence>
<feature type="region of interest" description="Disordered" evidence="10">
    <location>
        <begin position="153"/>
        <end position="238"/>
    </location>
</feature>
<evidence type="ECO:0000313" key="13">
    <source>
        <dbReference type="Proteomes" id="UP000033633"/>
    </source>
</evidence>
<dbReference type="STRING" id="265726.KY46_05435"/>
<proteinExistence type="inferred from homology"/>
<feature type="compositionally biased region" description="Basic and acidic residues" evidence="10">
    <location>
        <begin position="36"/>
        <end position="53"/>
    </location>
</feature>
<dbReference type="EMBL" id="JWYV01000002">
    <property type="protein sequence ID" value="KKD01195.1"/>
    <property type="molecule type" value="Genomic_DNA"/>
</dbReference>
<organism evidence="12 13">
    <name type="scientific">Photobacterium halotolerans</name>
    <dbReference type="NCBI Taxonomy" id="265726"/>
    <lineage>
        <taxon>Bacteria</taxon>
        <taxon>Pseudomonadati</taxon>
        <taxon>Pseudomonadota</taxon>
        <taxon>Gammaproteobacteria</taxon>
        <taxon>Vibrionales</taxon>
        <taxon>Vibrionaceae</taxon>
        <taxon>Photobacterium</taxon>
    </lineage>
</organism>
<feature type="compositionally biased region" description="Polar residues" evidence="10">
    <location>
        <begin position="153"/>
        <end position="162"/>
    </location>
</feature>
<dbReference type="InterPro" id="IPR036765">
    <property type="entry name" value="ZipA_FtsZ-bd_C_sf"/>
</dbReference>
<feature type="compositionally biased region" description="Polar residues" evidence="10">
    <location>
        <begin position="219"/>
        <end position="233"/>
    </location>
</feature>
<dbReference type="Gene3D" id="3.30.1400.10">
    <property type="entry name" value="ZipA, C-terminal FtsZ-binding domain"/>
    <property type="match status" value="1"/>
</dbReference>
<feature type="compositionally biased region" description="Polar residues" evidence="10">
    <location>
        <begin position="125"/>
        <end position="137"/>
    </location>
</feature>
<dbReference type="PANTHER" id="PTHR38685">
    <property type="entry name" value="CELL DIVISION PROTEIN ZIPA"/>
    <property type="match status" value="1"/>
</dbReference>
<dbReference type="SMART" id="SM00771">
    <property type="entry name" value="ZipA_C"/>
    <property type="match status" value="1"/>
</dbReference>
<comment type="subcellular location">
    <subcellularLocation>
        <location evidence="8">Cell inner membrane</location>
        <topology evidence="8">Single-pass type I membrane protein</topology>
    </subcellularLocation>
    <text evidence="8">Localizes to the Z ring in an FtsZ-dependent manner.</text>
</comment>
<dbReference type="GO" id="GO:0000917">
    <property type="term" value="P:division septum assembly"/>
    <property type="evidence" value="ECO:0007669"/>
    <property type="project" value="TreeGrafter"/>
</dbReference>
<evidence type="ECO:0000256" key="6">
    <source>
        <dbReference type="ARBA" id="ARBA00023136"/>
    </source>
</evidence>
<keyword evidence="5 8" id="KW-1133">Transmembrane helix</keyword>
<dbReference type="GO" id="GO:0043093">
    <property type="term" value="P:FtsZ-dependent cytokinesis"/>
    <property type="evidence" value="ECO:0007669"/>
    <property type="project" value="UniProtKB-UniRule"/>
</dbReference>
<comment type="subunit">
    <text evidence="8">Interacts with FtsZ via their C-terminal domains.</text>
</comment>
<evidence type="ECO:0000256" key="7">
    <source>
        <dbReference type="ARBA" id="ARBA00023306"/>
    </source>
</evidence>
<evidence type="ECO:0000256" key="9">
    <source>
        <dbReference type="RuleBase" id="RU003612"/>
    </source>
</evidence>
<evidence type="ECO:0000256" key="1">
    <source>
        <dbReference type="ARBA" id="ARBA00022475"/>
    </source>
</evidence>
<dbReference type="InterPro" id="IPR007449">
    <property type="entry name" value="ZipA_FtsZ-bd_C"/>
</dbReference>
<dbReference type="AlphaFoldDB" id="A0A0F5VI92"/>
<feature type="region of interest" description="Disordered" evidence="10">
    <location>
        <begin position="36"/>
        <end position="80"/>
    </location>
</feature>
<protein>
    <recommendedName>
        <fullName evidence="8 9">Cell division protein ZipA</fullName>
    </recommendedName>
</protein>
<accession>A0A0F5VI92</accession>
<keyword evidence="7 8" id="KW-0131">Cell cycle</keyword>
<dbReference type="HAMAP" id="MF_00509">
    <property type="entry name" value="ZipA"/>
    <property type="match status" value="1"/>
</dbReference>
<dbReference type="GO" id="GO:0005886">
    <property type="term" value="C:plasma membrane"/>
    <property type="evidence" value="ECO:0007669"/>
    <property type="project" value="UniProtKB-SubCell"/>
</dbReference>
<evidence type="ECO:0000313" key="12">
    <source>
        <dbReference type="EMBL" id="KKD01195.1"/>
    </source>
</evidence>
<evidence type="ECO:0000256" key="3">
    <source>
        <dbReference type="ARBA" id="ARBA00022618"/>
    </source>
</evidence>
<comment type="similarity">
    <text evidence="8 9">Belongs to the ZipA family.</text>
</comment>
<sequence>MMQELRLVLIIVGVLAISALLLHGLWSSRKDKPAKFGEKPLGRLAESKERDNDGFDQDGIGSVRVVAGSPVPEGVTTRTERKEPALHFGDELEIDPLFSASTAAVEQEPKPAVSALANEPESHRAASTAQPVETVQESVRETVPEIVPESVQAQTQTLTQEPVQEPEPASIWQSVQETTDEPAQVQASEPALTAQSEISDSDATAEHTSLAATQGEAISPQTEAETAAMQTEQVAEKPPEPDFLVLNVHARRGEMLMGVKLFQCMERHHLIYGENSVYHRHVDLAGTEPVIFTVANMVSPGYFPQDQLDEFATPGIAFYLMLPCHGRADENFNLMLQTVQRIADDMGADILDHERNLITPQRLKEYREKAKKYL</sequence>
<dbReference type="GO" id="GO:0032153">
    <property type="term" value="C:cell division site"/>
    <property type="evidence" value="ECO:0007669"/>
    <property type="project" value="UniProtKB-UniRule"/>
</dbReference>
<dbReference type="PANTHER" id="PTHR38685:SF1">
    <property type="entry name" value="CELL DIVISION PROTEIN ZIPA"/>
    <property type="match status" value="1"/>
</dbReference>
<evidence type="ECO:0000256" key="10">
    <source>
        <dbReference type="SAM" id="MobiDB-lite"/>
    </source>
</evidence>
<dbReference type="Pfam" id="PF04354">
    <property type="entry name" value="ZipA_C"/>
    <property type="match status" value="1"/>
</dbReference>
<keyword evidence="13" id="KW-1185">Reference proteome</keyword>
<dbReference type="Proteomes" id="UP000033633">
    <property type="component" value="Unassembled WGS sequence"/>
</dbReference>
<keyword evidence="1 8" id="KW-1003">Cell membrane</keyword>
<evidence type="ECO:0000256" key="5">
    <source>
        <dbReference type="ARBA" id="ARBA00022989"/>
    </source>
</evidence>
<name>A0A0F5VI92_9GAMM</name>
<feature type="region of interest" description="Disordered" evidence="10">
    <location>
        <begin position="106"/>
        <end position="139"/>
    </location>
</feature>
<dbReference type="SUPFAM" id="SSF64383">
    <property type="entry name" value="Cell-division protein ZipA, C-terminal domain"/>
    <property type="match status" value="1"/>
</dbReference>